<dbReference type="EMBL" id="CP121472">
    <property type="protein sequence ID" value="WPL18803.1"/>
    <property type="molecule type" value="Genomic_DNA"/>
</dbReference>
<feature type="compositionally biased region" description="Basic and acidic residues" evidence="1">
    <location>
        <begin position="62"/>
        <end position="103"/>
    </location>
</feature>
<sequence>MFDRLDAIQPIASTRFGHALGSGENEHHPLLDGRPLPRKGTGRGDQRGGERRSGERRRKERRSKERRDADRRGDLRLATERRLEDRRALDRRDGDRRRTERRLPSAPRSNLRGPAIFPSGWGRARRPVIDDYA</sequence>
<accession>A0ABZ0SCR1</accession>
<evidence type="ECO:0000313" key="2">
    <source>
        <dbReference type="EMBL" id="WPL18803.1"/>
    </source>
</evidence>
<reference evidence="2 3" key="1">
    <citation type="journal article" date="2023" name="Microorganisms">
        <title>Thiorhodovibrio frisius and Trv. litoralis spp. nov., Two Novel Members from a Clade of Fastidious Purple Sulfur Bacteria That Exhibit Unique Red-Shifted Light-Harvesting Capabilities.</title>
        <authorList>
            <person name="Methner A."/>
            <person name="Kuzyk S.B."/>
            <person name="Petersen J."/>
            <person name="Bauer S."/>
            <person name="Brinkmann H."/>
            <person name="Sichau K."/>
            <person name="Wanner G."/>
            <person name="Wolf J."/>
            <person name="Neumann-Schaal M."/>
            <person name="Henke P."/>
            <person name="Tank M."/>
            <person name="Sproer C."/>
            <person name="Bunk B."/>
            <person name="Overmann J."/>
        </authorList>
    </citation>
    <scope>NUCLEOTIDE SEQUENCE [LARGE SCALE GENOMIC DNA]</scope>
    <source>
        <strain evidence="2 3">DSM 6702</strain>
    </source>
</reference>
<gene>
    <name evidence="2" type="ORF">Thiowin_03894</name>
</gene>
<name>A0ABZ0SCR1_9GAMM</name>
<protein>
    <submittedName>
        <fullName evidence="2">Uncharacterized protein</fullName>
    </submittedName>
</protein>
<evidence type="ECO:0000313" key="3">
    <source>
        <dbReference type="Proteomes" id="UP001432180"/>
    </source>
</evidence>
<dbReference type="Proteomes" id="UP001432180">
    <property type="component" value="Chromosome"/>
</dbReference>
<keyword evidence="3" id="KW-1185">Reference proteome</keyword>
<proteinExistence type="predicted"/>
<organism evidence="2 3">
    <name type="scientific">Thiorhodovibrio winogradskyi</name>
    <dbReference type="NCBI Taxonomy" id="77007"/>
    <lineage>
        <taxon>Bacteria</taxon>
        <taxon>Pseudomonadati</taxon>
        <taxon>Pseudomonadota</taxon>
        <taxon>Gammaproteobacteria</taxon>
        <taxon>Chromatiales</taxon>
        <taxon>Chromatiaceae</taxon>
        <taxon>Thiorhodovibrio</taxon>
    </lineage>
</organism>
<dbReference type="RefSeq" id="WP_328984545.1">
    <property type="nucleotide sequence ID" value="NZ_CP121472.1"/>
</dbReference>
<evidence type="ECO:0000256" key="1">
    <source>
        <dbReference type="SAM" id="MobiDB-lite"/>
    </source>
</evidence>
<feature type="compositionally biased region" description="Basic and acidic residues" evidence="1">
    <location>
        <begin position="42"/>
        <end position="53"/>
    </location>
</feature>
<feature type="region of interest" description="Disordered" evidence="1">
    <location>
        <begin position="15"/>
        <end position="133"/>
    </location>
</feature>